<dbReference type="PIRSF" id="PIRSF006324">
    <property type="entry name" value="LeuE"/>
    <property type="match status" value="1"/>
</dbReference>
<evidence type="ECO:0000256" key="3">
    <source>
        <dbReference type="ARBA" id="ARBA00022475"/>
    </source>
</evidence>
<sequence>MSFDRWWPFLLTVLVVSGTPGPNMLHVMARAARFGVVRSLWSMAGCLTAVLTALALSALGVGALLAAMPRLFDALRYAGAAYLVYLGVKSWWAAGRGAMPDEAAATVPPRLSGPRLFRDGLFVGLSNPKLILFAGALFPQFIRRDAPWAPQFGLLVATFVTVECGWYLAYALGGRRLAGWLKAPGRQRGFDRATGALFIAFGTALIAARA</sequence>
<evidence type="ECO:0000313" key="9">
    <source>
        <dbReference type="Proteomes" id="UP001056937"/>
    </source>
</evidence>
<evidence type="ECO:0000256" key="5">
    <source>
        <dbReference type="ARBA" id="ARBA00022989"/>
    </source>
</evidence>
<protein>
    <submittedName>
        <fullName evidence="8">LysE family translocator</fullName>
    </submittedName>
</protein>
<reference evidence="8" key="1">
    <citation type="journal article" date="2022" name="Toxins">
        <title>Genomic Analysis of Sphingopyxis sp. USTB-05 for Biodegrading Cyanobacterial Hepatotoxins.</title>
        <authorList>
            <person name="Liu C."/>
            <person name="Xu Q."/>
            <person name="Zhao Z."/>
            <person name="Zhang H."/>
            <person name="Liu X."/>
            <person name="Yin C."/>
            <person name="Liu Y."/>
            <person name="Yan H."/>
        </authorList>
    </citation>
    <scope>NUCLEOTIDE SEQUENCE</scope>
    <source>
        <strain evidence="8">NBD5</strain>
    </source>
</reference>
<comment type="similarity">
    <text evidence="2">Belongs to the Rht family.</text>
</comment>
<keyword evidence="9" id="KW-1185">Reference proteome</keyword>
<accession>A0ABY4X6Z1</accession>
<dbReference type="RefSeq" id="WP_252166478.1">
    <property type="nucleotide sequence ID" value="NZ_CP084930.1"/>
</dbReference>
<dbReference type="PANTHER" id="PTHR30086:SF14">
    <property type="entry name" value="HOMOSERINE_HOMOSERINE LACTONE EFFLUX PROTEIN"/>
    <property type="match status" value="1"/>
</dbReference>
<keyword evidence="5 7" id="KW-1133">Transmembrane helix</keyword>
<dbReference type="EMBL" id="CP084930">
    <property type="protein sequence ID" value="USI72672.1"/>
    <property type="molecule type" value="Genomic_DNA"/>
</dbReference>
<evidence type="ECO:0000313" key="8">
    <source>
        <dbReference type="EMBL" id="USI72672.1"/>
    </source>
</evidence>
<organism evidence="8 9">
    <name type="scientific">Sphingomonas morindae</name>
    <dbReference type="NCBI Taxonomy" id="1541170"/>
    <lineage>
        <taxon>Bacteria</taxon>
        <taxon>Pseudomonadati</taxon>
        <taxon>Pseudomonadota</taxon>
        <taxon>Alphaproteobacteria</taxon>
        <taxon>Sphingomonadales</taxon>
        <taxon>Sphingomonadaceae</taxon>
        <taxon>Sphingomonas</taxon>
    </lineage>
</organism>
<gene>
    <name evidence="8" type="ORF">LHA26_15545</name>
</gene>
<dbReference type="PANTHER" id="PTHR30086">
    <property type="entry name" value="ARGININE EXPORTER PROTEIN ARGO"/>
    <property type="match status" value="1"/>
</dbReference>
<keyword evidence="4 7" id="KW-0812">Transmembrane</keyword>
<evidence type="ECO:0000256" key="7">
    <source>
        <dbReference type="SAM" id="Phobius"/>
    </source>
</evidence>
<proteinExistence type="inferred from homology"/>
<dbReference type="Proteomes" id="UP001056937">
    <property type="component" value="Chromosome 1"/>
</dbReference>
<dbReference type="Pfam" id="PF01810">
    <property type="entry name" value="LysE"/>
    <property type="match status" value="1"/>
</dbReference>
<evidence type="ECO:0000256" key="6">
    <source>
        <dbReference type="ARBA" id="ARBA00023136"/>
    </source>
</evidence>
<keyword evidence="6 7" id="KW-0472">Membrane</keyword>
<feature type="transmembrane region" description="Helical" evidence="7">
    <location>
        <begin position="41"/>
        <end position="67"/>
    </location>
</feature>
<name>A0ABY4X6Z1_9SPHN</name>
<keyword evidence="3" id="KW-1003">Cell membrane</keyword>
<feature type="transmembrane region" description="Helical" evidence="7">
    <location>
        <begin position="120"/>
        <end position="142"/>
    </location>
</feature>
<evidence type="ECO:0000256" key="2">
    <source>
        <dbReference type="ARBA" id="ARBA00007928"/>
    </source>
</evidence>
<comment type="subcellular location">
    <subcellularLocation>
        <location evidence="1">Cell membrane</location>
        <topology evidence="1">Multi-pass membrane protein</topology>
    </subcellularLocation>
</comment>
<evidence type="ECO:0000256" key="1">
    <source>
        <dbReference type="ARBA" id="ARBA00004651"/>
    </source>
</evidence>
<feature type="transmembrane region" description="Helical" evidence="7">
    <location>
        <begin position="148"/>
        <end position="169"/>
    </location>
</feature>
<evidence type="ECO:0000256" key="4">
    <source>
        <dbReference type="ARBA" id="ARBA00022692"/>
    </source>
</evidence>
<dbReference type="InterPro" id="IPR001123">
    <property type="entry name" value="LeuE-type"/>
</dbReference>